<dbReference type="SUPFAM" id="SSF55120">
    <property type="entry name" value="Pseudouridine synthase"/>
    <property type="match status" value="1"/>
</dbReference>
<dbReference type="InterPro" id="IPR050343">
    <property type="entry name" value="RsuA_PseudoU_synthase"/>
</dbReference>
<sequence length="266" mass="30189">MALEKLQLILRDAGVASRRGAEELIRQGRVTVNGERVYEPFVKADASKDHIKVDGRLLFCADSKKYYYIFNKPRYVVSTMSDPQGRPCIGDVIKNMPKHVFSVGRLDFDAEGLMLLTNDGLIAQRMSHPSFRIPRVYLVKIKGAPHDQKLALIRPGLGLGDGERLGNVQWQVVRKQGTSTWMRIVLFEGKKNEIKRIFFRIGHPARKIRRIGFGPLALGDLPVGAWRELTEREKQRLLAELNCVREKPRLSPRGAGKGIDRKITPR</sequence>
<dbReference type="InterPro" id="IPR042092">
    <property type="entry name" value="PsdUridine_s_RsuA/RluB/E/F_cat"/>
</dbReference>
<evidence type="ECO:0000256" key="2">
    <source>
        <dbReference type="ARBA" id="ARBA00023235"/>
    </source>
</evidence>
<dbReference type="PANTHER" id="PTHR47683:SF2">
    <property type="entry name" value="RNA-BINDING S4 DOMAIN-CONTAINING PROTEIN"/>
    <property type="match status" value="1"/>
</dbReference>
<dbReference type="GO" id="GO:0003723">
    <property type="term" value="F:RNA binding"/>
    <property type="evidence" value="ECO:0007669"/>
    <property type="project" value="UniProtKB-KW"/>
</dbReference>
<dbReference type="EMBL" id="DTGT01000206">
    <property type="protein sequence ID" value="HGH60980.1"/>
    <property type="molecule type" value="Genomic_DNA"/>
</dbReference>
<dbReference type="CDD" id="cd00165">
    <property type="entry name" value="S4"/>
    <property type="match status" value="1"/>
</dbReference>
<dbReference type="InterPro" id="IPR020094">
    <property type="entry name" value="TruA/RsuA/RluB/E/F_N"/>
</dbReference>
<dbReference type="PROSITE" id="PS50889">
    <property type="entry name" value="S4"/>
    <property type="match status" value="1"/>
</dbReference>
<dbReference type="EC" id="5.4.99.-" evidence="4"/>
<evidence type="ECO:0000256" key="1">
    <source>
        <dbReference type="ARBA" id="ARBA00008348"/>
    </source>
</evidence>
<dbReference type="InterPro" id="IPR002942">
    <property type="entry name" value="S4_RNA-bd"/>
</dbReference>
<gene>
    <name evidence="6" type="ORF">ENV54_06745</name>
</gene>
<organism evidence="6">
    <name type="scientific">Desulfomonile tiedjei</name>
    <dbReference type="NCBI Taxonomy" id="2358"/>
    <lineage>
        <taxon>Bacteria</taxon>
        <taxon>Pseudomonadati</taxon>
        <taxon>Thermodesulfobacteriota</taxon>
        <taxon>Desulfomonilia</taxon>
        <taxon>Desulfomonilales</taxon>
        <taxon>Desulfomonilaceae</taxon>
        <taxon>Desulfomonile</taxon>
    </lineage>
</organism>
<dbReference type="PANTHER" id="PTHR47683">
    <property type="entry name" value="PSEUDOURIDINE SYNTHASE FAMILY PROTEIN-RELATED"/>
    <property type="match status" value="1"/>
</dbReference>
<keyword evidence="3" id="KW-0694">RNA-binding</keyword>
<dbReference type="InterPro" id="IPR036986">
    <property type="entry name" value="S4_RNA-bd_sf"/>
</dbReference>
<reference evidence="6" key="1">
    <citation type="journal article" date="2020" name="mSystems">
        <title>Genome- and Community-Level Interaction Insights into Carbon Utilization and Element Cycling Functions of Hydrothermarchaeota in Hydrothermal Sediment.</title>
        <authorList>
            <person name="Zhou Z."/>
            <person name="Liu Y."/>
            <person name="Xu W."/>
            <person name="Pan J."/>
            <person name="Luo Z.H."/>
            <person name="Li M."/>
        </authorList>
    </citation>
    <scope>NUCLEOTIDE SEQUENCE [LARGE SCALE GENOMIC DNA]</scope>
    <source>
        <strain evidence="6">SpSt-769</strain>
    </source>
</reference>
<comment type="similarity">
    <text evidence="1 4">Belongs to the pseudouridine synthase RsuA family.</text>
</comment>
<dbReference type="InterPro" id="IPR000748">
    <property type="entry name" value="PsdUridine_synth_RsuA/RluB/E/F"/>
</dbReference>
<accession>A0A7C4ARW9</accession>
<protein>
    <recommendedName>
        <fullName evidence="4">Pseudouridine synthase</fullName>
        <ecNumber evidence="4">5.4.99.-</ecNumber>
    </recommendedName>
</protein>
<proteinExistence type="inferred from homology"/>
<dbReference type="InterPro" id="IPR006145">
    <property type="entry name" value="PsdUridine_synth_RsuA/RluA"/>
</dbReference>
<name>A0A7C4ARW9_9BACT</name>
<evidence type="ECO:0000313" key="6">
    <source>
        <dbReference type="EMBL" id="HGH60980.1"/>
    </source>
</evidence>
<dbReference type="AlphaFoldDB" id="A0A7C4ARW9"/>
<dbReference type="GO" id="GO:0120159">
    <property type="term" value="F:rRNA pseudouridine synthase activity"/>
    <property type="evidence" value="ECO:0007669"/>
    <property type="project" value="UniProtKB-ARBA"/>
</dbReference>
<feature type="domain" description="RNA-binding S4" evidence="5">
    <location>
        <begin position="4"/>
        <end position="62"/>
    </location>
</feature>
<dbReference type="Pfam" id="PF00849">
    <property type="entry name" value="PseudoU_synth_2"/>
    <property type="match status" value="1"/>
</dbReference>
<dbReference type="InterPro" id="IPR020103">
    <property type="entry name" value="PsdUridine_synth_cat_dom_sf"/>
</dbReference>
<comment type="caution">
    <text evidence="6">The sequence shown here is derived from an EMBL/GenBank/DDBJ whole genome shotgun (WGS) entry which is preliminary data.</text>
</comment>
<dbReference type="NCBIfam" id="TIGR00093">
    <property type="entry name" value="pseudouridine synthase"/>
    <property type="match status" value="1"/>
</dbReference>
<dbReference type="Gene3D" id="3.30.70.1560">
    <property type="entry name" value="Alpha-L RNA-binding motif"/>
    <property type="match status" value="1"/>
</dbReference>
<dbReference type="SUPFAM" id="SSF55174">
    <property type="entry name" value="Alpha-L RNA-binding motif"/>
    <property type="match status" value="1"/>
</dbReference>
<dbReference type="Pfam" id="PF01479">
    <property type="entry name" value="S4"/>
    <property type="match status" value="1"/>
</dbReference>
<dbReference type="GO" id="GO:0000455">
    <property type="term" value="P:enzyme-directed rRNA pseudouridine synthesis"/>
    <property type="evidence" value="ECO:0007669"/>
    <property type="project" value="UniProtKB-ARBA"/>
</dbReference>
<evidence type="ECO:0000256" key="4">
    <source>
        <dbReference type="RuleBase" id="RU003887"/>
    </source>
</evidence>
<dbReference type="Gene3D" id="3.10.290.10">
    <property type="entry name" value="RNA-binding S4 domain"/>
    <property type="match status" value="1"/>
</dbReference>
<dbReference type="PROSITE" id="PS01149">
    <property type="entry name" value="PSI_RSU"/>
    <property type="match status" value="1"/>
</dbReference>
<dbReference type="Gene3D" id="3.30.70.580">
    <property type="entry name" value="Pseudouridine synthase I, catalytic domain, N-terminal subdomain"/>
    <property type="match status" value="1"/>
</dbReference>
<evidence type="ECO:0000256" key="3">
    <source>
        <dbReference type="PROSITE-ProRule" id="PRU00182"/>
    </source>
</evidence>
<evidence type="ECO:0000259" key="5">
    <source>
        <dbReference type="SMART" id="SM00363"/>
    </source>
</evidence>
<dbReference type="InterPro" id="IPR018496">
    <property type="entry name" value="PsdUridine_synth_RsuA/RluB_CS"/>
</dbReference>
<dbReference type="CDD" id="cd02870">
    <property type="entry name" value="PseudoU_synth_RsuA_like"/>
    <property type="match status" value="1"/>
</dbReference>
<dbReference type="SMART" id="SM00363">
    <property type="entry name" value="S4"/>
    <property type="match status" value="1"/>
</dbReference>
<keyword evidence="2 4" id="KW-0413">Isomerase</keyword>